<gene>
    <name evidence="1" type="ORF">Prubr_67270</name>
</gene>
<sequence length="120" mass="11635">MVALAATMVGVAATPGATSGPAERAGAAAGDCPFVSALCLFDETGYNGTRFTVSSTTPGGTCVSLVAHGFGGQARSVLNASTSAAALFANDGCVGGPYQVAGGSGIADLGSFRANSVWVR</sequence>
<keyword evidence="2" id="KW-1185">Reference proteome</keyword>
<dbReference type="AlphaFoldDB" id="A0A810N8G9"/>
<name>A0A810N8G9_9ACTN</name>
<dbReference type="EMBL" id="AP023359">
    <property type="protein sequence ID" value="BCJ69706.1"/>
    <property type="molecule type" value="Genomic_DNA"/>
</dbReference>
<organism evidence="1 2">
    <name type="scientific">Polymorphospora rubra</name>
    <dbReference type="NCBI Taxonomy" id="338584"/>
    <lineage>
        <taxon>Bacteria</taxon>
        <taxon>Bacillati</taxon>
        <taxon>Actinomycetota</taxon>
        <taxon>Actinomycetes</taxon>
        <taxon>Micromonosporales</taxon>
        <taxon>Micromonosporaceae</taxon>
        <taxon>Polymorphospora</taxon>
    </lineage>
</organism>
<evidence type="ECO:0000313" key="1">
    <source>
        <dbReference type="EMBL" id="BCJ69706.1"/>
    </source>
</evidence>
<protein>
    <recommendedName>
        <fullName evidence="3">Peptidase inhibitor family I36</fullName>
    </recommendedName>
</protein>
<dbReference type="Pfam" id="PF03995">
    <property type="entry name" value="Inhibitor_I36"/>
    <property type="match status" value="1"/>
</dbReference>
<evidence type="ECO:0008006" key="3">
    <source>
        <dbReference type="Google" id="ProtNLM"/>
    </source>
</evidence>
<dbReference type="Proteomes" id="UP000680866">
    <property type="component" value="Chromosome"/>
</dbReference>
<accession>A0A810N8G9</accession>
<evidence type="ECO:0000313" key="2">
    <source>
        <dbReference type="Proteomes" id="UP000680866"/>
    </source>
</evidence>
<proteinExistence type="predicted"/>
<reference evidence="1" key="1">
    <citation type="submission" date="2020-08" db="EMBL/GenBank/DDBJ databases">
        <title>Whole genome shotgun sequence of Polymorphospora rubra NBRC 101157.</title>
        <authorList>
            <person name="Komaki H."/>
            <person name="Tamura T."/>
        </authorList>
    </citation>
    <scope>NUCLEOTIDE SEQUENCE</scope>
    <source>
        <strain evidence="1">NBRC 101157</strain>
    </source>
</reference>
<dbReference type="KEGG" id="pry:Prubr_67270"/>